<proteinExistence type="predicted"/>
<keyword evidence="2" id="KW-0540">Nuclease</keyword>
<dbReference type="EMBL" id="MAEL01000035">
    <property type="protein sequence ID" value="KAF1304057.1"/>
    <property type="molecule type" value="Genomic_DNA"/>
</dbReference>
<protein>
    <submittedName>
        <fullName evidence="2">Endonuclease</fullName>
    </submittedName>
</protein>
<sequence>MKKLLKILTIPLLLVLLAIVSFVSYLTVNEYRPLPIESIPAAPSAQKVDATKPLSLATYNIGYGGLDETTDFFMDGGKNVQPESKQRVEQNMAEITHTMKEADADVYLLQEVDRRAKRSYEINQEAYFQKQLQMNSLFAYNFKVAYVPIPLPPIGRVESGLTTLTNLSVTHAQRVDLPNPFKWPVRIANLNRALLETRLPIANSDKELVIFNLHLEAYDNGKGKIAQSKKLADVLAEEYAKGNYVIAGGDFNQAFEGSHIFPTNEQDGWAPGTISEKELPAHFSFAFDDTYPTVRVLNAPYTGDYHTSQVHVIDGFIVSDNLTVEEIHVLDKDFKASDHQLVKINLRFL</sequence>
<evidence type="ECO:0000259" key="1">
    <source>
        <dbReference type="Pfam" id="PF03372"/>
    </source>
</evidence>
<dbReference type="GO" id="GO:0004519">
    <property type="term" value="F:endonuclease activity"/>
    <property type="evidence" value="ECO:0007669"/>
    <property type="project" value="UniProtKB-KW"/>
</dbReference>
<reference evidence="2 3" key="1">
    <citation type="submission" date="2016-06" db="EMBL/GenBank/DDBJ databases">
        <title>Four novel species of enterococci isolated from chicken manure.</title>
        <authorList>
            <person name="Van Tyne D."/>
        </authorList>
    </citation>
    <scope>NUCLEOTIDE SEQUENCE [LARGE SCALE GENOMIC DNA]</scope>
    <source>
        <strain evidence="2 3">CU12B</strain>
    </source>
</reference>
<dbReference type="Proteomes" id="UP000782705">
    <property type="component" value="Unassembled WGS sequence"/>
</dbReference>
<keyword evidence="2" id="KW-0255">Endonuclease</keyword>
<dbReference type="PANTHER" id="PTHR14859">
    <property type="entry name" value="CALCOFLUOR WHITE HYPERSENSITIVE PROTEIN PRECURSOR"/>
    <property type="match status" value="1"/>
</dbReference>
<dbReference type="Gene3D" id="3.60.10.10">
    <property type="entry name" value="Endonuclease/exonuclease/phosphatase"/>
    <property type="match status" value="1"/>
</dbReference>
<dbReference type="InterPro" id="IPR005135">
    <property type="entry name" value="Endo/exonuclease/phosphatase"/>
</dbReference>
<keyword evidence="2" id="KW-0378">Hydrolase</keyword>
<keyword evidence="3" id="KW-1185">Reference proteome</keyword>
<accession>A0ABQ6YZX5</accession>
<organism evidence="2 3">
    <name type="scientific">Candidatus Enterococcus willemsii</name>
    <dbReference type="NCBI Taxonomy" id="1857215"/>
    <lineage>
        <taxon>Bacteria</taxon>
        <taxon>Bacillati</taxon>
        <taxon>Bacillota</taxon>
        <taxon>Bacilli</taxon>
        <taxon>Lactobacillales</taxon>
        <taxon>Enterococcaceae</taxon>
        <taxon>Enterococcus</taxon>
    </lineage>
</organism>
<comment type="caution">
    <text evidence="2">The sequence shown here is derived from an EMBL/GenBank/DDBJ whole genome shotgun (WGS) entry which is preliminary data.</text>
</comment>
<gene>
    <name evidence="2" type="ORF">BAU17_03975</name>
</gene>
<dbReference type="InterPro" id="IPR036691">
    <property type="entry name" value="Endo/exonu/phosph_ase_sf"/>
</dbReference>
<dbReference type="RefSeq" id="WP_161901928.1">
    <property type="nucleotide sequence ID" value="NZ_MAEL01000035.1"/>
</dbReference>
<name>A0ABQ6YZX5_9ENTE</name>
<dbReference type="SUPFAM" id="SSF56219">
    <property type="entry name" value="DNase I-like"/>
    <property type="match status" value="1"/>
</dbReference>
<feature type="domain" description="Endonuclease/exonuclease/phosphatase" evidence="1">
    <location>
        <begin position="57"/>
        <end position="339"/>
    </location>
</feature>
<dbReference type="Pfam" id="PF03372">
    <property type="entry name" value="Exo_endo_phos"/>
    <property type="match status" value="1"/>
</dbReference>
<evidence type="ECO:0000313" key="3">
    <source>
        <dbReference type="Proteomes" id="UP000782705"/>
    </source>
</evidence>
<dbReference type="PANTHER" id="PTHR14859:SF1">
    <property type="entry name" value="PGAP2-INTERACTING PROTEIN"/>
    <property type="match status" value="1"/>
</dbReference>
<evidence type="ECO:0000313" key="2">
    <source>
        <dbReference type="EMBL" id="KAF1304057.1"/>
    </source>
</evidence>
<dbReference type="InterPro" id="IPR051916">
    <property type="entry name" value="GPI-anchor_lipid_remodeler"/>
</dbReference>